<protein>
    <submittedName>
        <fullName evidence="1">Threonine dehydratase</fullName>
    </submittedName>
</protein>
<evidence type="ECO:0000313" key="2">
    <source>
        <dbReference type="Proteomes" id="UP000729701"/>
    </source>
</evidence>
<proteinExistence type="predicted"/>
<dbReference type="AlphaFoldDB" id="A0A951QNB6"/>
<accession>A0A951QNB6</accession>
<sequence length="104" mass="12170">MLRLTQIFRNSFLRFEGFFSIAFKSIFNPVKKFFGFVGKLFGFTKSDYFLESGQAQSTKRVDDIQPIEVKQNTTAKITPATIRRRPNAKLDDYYLNMARDLKKN</sequence>
<gene>
    <name evidence="1" type="ORF">KME60_12130</name>
</gene>
<evidence type="ECO:0000313" key="1">
    <source>
        <dbReference type="EMBL" id="MBW4668138.1"/>
    </source>
</evidence>
<dbReference type="EMBL" id="JAHHGZ010000011">
    <property type="protein sequence ID" value="MBW4668138.1"/>
    <property type="molecule type" value="Genomic_DNA"/>
</dbReference>
<name>A0A951QNB6_9CYAN</name>
<reference evidence="1" key="1">
    <citation type="submission" date="2021-05" db="EMBL/GenBank/DDBJ databases">
        <authorList>
            <person name="Pietrasiak N."/>
            <person name="Ward R."/>
            <person name="Stajich J.E."/>
            <person name="Kurbessoian T."/>
        </authorList>
    </citation>
    <scope>NUCLEOTIDE SEQUENCE</scope>
    <source>
        <strain evidence="1">GSE-NOS-MK-12-04C</strain>
    </source>
</reference>
<dbReference type="Proteomes" id="UP000729701">
    <property type="component" value="Unassembled WGS sequence"/>
</dbReference>
<comment type="caution">
    <text evidence="1">The sequence shown here is derived from an EMBL/GenBank/DDBJ whole genome shotgun (WGS) entry which is preliminary data.</text>
</comment>
<organism evidence="1 2">
    <name type="scientific">Cyanomargarita calcarea GSE-NOS-MK-12-04C</name>
    <dbReference type="NCBI Taxonomy" id="2839659"/>
    <lineage>
        <taxon>Bacteria</taxon>
        <taxon>Bacillati</taxon>
        <taxon>Cyanobacteriota</taxon>
        <taxon>Cyanophyceae</taxon>
        <taxon>Nostocales</taxon>
        <taxon>Cyanomargaritaceae</taxon>
        <taxon>Cyanomargarita</taxon>
    </lineage>
</organism>
<reference evidence="1" key="2">
    <citation type="journal article" date="2022" name="Microbiol. Resour. Announc.">
        <title>Metagenome Sequencing to Explore Phylogenomics of Terrestrial Cyanobacteria.</title>
        <authorList>
            <person name="Ward R.D."/>
            <person name="Stajich J.E."/>
            <person name="Johansen J.R."/>
            <person name="Huntemann M."/>
            <person name="Clum A."/>
            <person name="Foster B."/>
            <person name="Foster B."/>
            <person name="Roux S."/>
            <person name="Palaniappan K."/>
            <person name="Varghese N."/>
            <person name="Mukherjee S."/>
            <person name="Reddy T.B.K."/>
            <person name="Daum C."/>
            <person name="Copeland A."/>
            <person name="Chen I.A."/>
            <person name="Ivanova N.N."/>
            <person name="Kyrpides N.C."/>
            <person name="Shapiro N."/>
            <person name="Eloe-Fadrosh E.A."/>
            <person name="Pietrasiak N."/>
        </authorList>
    </citation>
    <scope>NUCLEOTIDE SEQUENCE</scope>
    <source>
        <strain evidence="1">GSE-NOS-MK-12-04C</strain>
    </source>
</reference>